<proteinExistence type="predicted"/>
<comment type="caution">
    <text evidence="5">The sequence shown here is derived from an EMBL/GenBank/DDBJ whole genome shotgun (WGS) entry which is preliminary data.</text>
</comment>
<feature type="domain" description="Reverse transcriptase" evidence="3">
    <location>
        <begin position="1313"/>
        <end position="1416"/>
    </location>
</feature>
<evidence type="ECO:0000256" key="2">
    <source>
        <dbReference type="ARBA" id="ARBA00022801"/>
    </source>
</evidence>
<name>A0ABR1BSA7_NECAM</name>
<accession>A0ABR1BSA7</accession>
<dbReference type="InterPro" id="IPR000477">
    <property type="entry name" value="RT_dom"/>
</dbReference>
<dbReference type="SUPFAM" id="SSF56219">
    <property type="entry name" value="DNase I-like"/>
    <property type="match status" value="1"/>
</dbReference>
<dbReference type="Proteomes" id="UP001303046">
    <property type="component" value="Unassembled WGS sequence"/>
</dbReference>
<evidence type="ECO:0000259" key="3">
    <source>
        <dbReference type="Pfam" id="PF00078"/>
    </source>
</evidence>
<reference evidence="5 6" key="1">
    <citation type="submission" date="2023-08" db="EMBL/GenBank/DDBJ databases">
        <title>A Necator americanus chromosomal reference genome.</title>
        <authorList>
            <person name="Ilik V."/>
            <person name="Petrzelkova K.J."/>
            <person name="Pardy F."/>
            <person name="Fuh T."/>
            <person name="Niatou-Singa F.S."/>
            <person name="Gouil Q."/>
            <person name="Baker L."/>
            <person name="Ritchie M.E."/>
            <person name="Jex A.R."/>
            <person name="Gazzola D."/>
            <person name="Li H."/>
            <person name="Toshio Fujiwara R."/>
            <person name="Zhan B."/>
            <person name="Aroian R.V."/>
            <person name="Pafco B."/>
            <person name="Schwarz E.M."/>
        </authorList>
    </citation>
    <scope>NUCLEOTIDE SEQUENCE [LARGE SCALE GENOMIC DNA]</scope>
    <source>
        <strain evidence="5 6">Aroian</strain>
        <tissue evidence="5">Whole animal</tissue>
    </source>
</reference>
<dbReference type="PANTHER" id="PTHR23422:SF11">
    <property type="entry name" value="DIPEPTIDYL PEPTIDASE 3"/>
    <property type="match status" value="1"/>
</dbReference>
<dbReference type="InterPro" id="IPR036691">
    <property type="entry name" value="Endo/exonu/phosph_ase_sf"/>
</dbReference>
<dbReference type="CDD" id="cd09076">
    <property type="entry name" value="L1-EN"/>
    <property type="match status" value="1"/>
</dbReference>
<dbReference type="Pfam" id="PF03571">
    <property type="entry name" value="Peptidase_M49"/>
    <property type="match status" value="1"/>
</dbReference>
<keyword evidence="2" id="KW-0378">Hydrolase</keyword>
<evidence type="ECO:0000256" key="1">
    <source>
        <dbReference type="ARBA" id="ARBA00022723"/>
    </source>
</evidence>
<evidence type="ECO:0000313" key="6">
    <source>
        <dbReference type="Proteomes" id="UP001303046"/>
    </source>
</evidence>
<dbReference type="Gene3D" id="3.30.540.30">
    <property type="match status" value="3"/>
</dbReference>
<dbReference type="Pfam" id="PF03372">
    <property type="entry name" value="Exo_endo_phos"/>
    <property type="match status" value="1"/>
</dbReference>
<evidence type="ECO:0000259" key="4">
    <source>
        <dbReference type="Pfam" id="PF03372"/>
    </source>
</evidence>
<gene>
    <name evidence="5" type="primary">Necator_chrI.g1780</name>
    <name evidence="5" type="ORF">RB195_005654</name>
</gene>
<dbReference type="PANTHER" id="PTHR23422">
    <property type="entry name" value="DIPEPTIDYL PEPTIDASE III-RELATED"/>
    <property type="match status" value="1"/>
</dbReference>
<feature type="domain" description="Endonuclease/exonuclease/phosphatase" evidence="4">
    <location>
        <begin position="871"/>
        <end position="1087"/>
    </location>
</feature>
<organism evidence="5 6">
    <name type="scientific">Necator americanus</name>
    <name type="common">Human hookworm</name>
    <dbReference type="NCBI Taxonomy" id="51031"/>
    <lineage>
        <taxon>Eukaryota</taxon>
        <taxon>Metazoa</taxon>
        <taxon>Ecdysozoa</taxon>
        <taxon>Nematoda</taxon>
        <taxon>Chromadorea</taxon>
        <taxon>Rhabditida</taxon>
        <taxon>Rhabditina</taxon>
        <taxon>Rhabditomorpha</taxon>
        <taxon>Strongyloidea</taxon>
        <taxon>Ancylostomatidae</taxon>
        <taxon>Bunostominae</taxon>
        <taxon>Necator</taxon>
    </lineage>
</organism>
<dbReference type="EMBL" id="JAVFWL010000001">
    <property type="protein sequence ID" value="KAK6728130.1"/>
    <property type="molecule type" value="Genomic_DNA"/>
</dbReference>
<dbReference type="CDD" id="cd01650">
    <property type="entry name" value="RT_nLTR_like"/>
    <property type="match status" value="1"/>
</dbReference>
<dbReference type="InterPro" id="IPR005135">
    <property type="entry name" value="Endo/exonuclease/phosphatase"/>
</dbReference>
<dbReference type="Gene3D" id="3.60.10.10">
    <property type="entry name" value="Endonuclease/exonuclease/phosphatase"/>
    <property type="match status" value="1"/>
</dbReference>
<protein>
    <recommendedName>
        <fullName evidence="7">Dipeptidyl peptidase 3</fullName>
    </recommendedName>
</protein>
<dbReference type="InterPro" id="IPR039461">
    <property type="entry name" value="Peptidase_M49"/>
</dbReference>
<sequence>MISLKDHCSSFQSVSGLTAFPPRREMLRRLHLFATRFGCFTGRGISMSSSTSVSFVLGRQRCHWSPTFSTFASSTFYRRNVSTGRRPCSYLPVFGCRVMSTAAPLDKSLYILPNDSPVCQLDCTDAFNALTNRERQYAHYMGRASYDGALAVFLQVSPESAGLFATFYRLFKAESLDSLKAKALKSGFTDEEWEGFLVYVAGFYYNNGNYRGFGDSKIIPSVSAEKIDALVRSAEAGKSSPLFISTWEAVKPLVCSLEENQLHLGFGNKGVTCYHSENITKEDAEKIDRYLKAKHVESWNTRLFKDSEKRNGKTLYRIKLASSKTDGASEEEFEDFTVLTERGDYSPLMTRACAWLQKAEKSAANDNQKKMISKYIEHFTEGDIKHHKDGSRFWIKDVEPVIESYIGFIENYRDPAGTRSEFEGFVACVNKETSQKFKTLVQRAEEILKRLPWGKAYEKDHFLKPDFTALDVLAFASSGLPSGINIPNYDDIRQNEGFKNVSLGNVIAATPKQKMNFIDQEDEDLMHKYHKDSFEVQVGLHELLGHGSGKLFQRNKDGTFNFDKDTKDLITGERVSKWYEPGETWSSKFGPLSSAYEECRAEAVGYVLCCDKDILEIFGYKDEMAETVKYVNWLNEIRAGLLALEFYSPEAKKWGQAHCYARYVLTKVCLEAGQGFVSITECTGEDGKPDLKFKLDRTKIDSVGRPAVNAFLARLQAYKSTGDFEGGRKMFESYGNVSEQEVRWRDICVARRKPRRLFVQANTKMDDKGEVTLRTYDATAAGVIQSFVERYEPSAIDDLEQWLRNVGKCWRNRHEKGVFRALADLMVSQGKITYNTATNLCAKIRRKPSEFLEVTVYLQRENSFHRRRPALLGAAERIKFHVIALQETKCRRSDVRQMNDGTLVIRGEKVPSRNVGGVGFVVHPSVVHLVDSHEILSPRLAILRLRPLRQKSISIINCYSPTSAADDSELDAFYEELEEVVHNEKSFYKFVVGDFNAKLGKATEEEYRIGRFGLGDRNENGNRLAGLLSAARLFHGNSLFMKKDYRRWTWESPNGATRAEIDHILTNRRWCLLDVSVVPSFCSGSDHRLLRAKIRLSHTMEKNICYRQRRRKEVVYDDCVLEDSLSQGDWHIEEDPNVDYEMLLRGLRACAERASKSRTTNLDRISKTTKELLGRRRALRLDPNASHIERQKKILEAAQRRTSLKKCRRDLREYNIPLATLLSEDGTRTSSRREMEVITERFYSNLFRSSTPVSSPIIPSGDTPPRILPSEVRVAIKSMKPGTAPDLILYQQTFFGLKERIPDQWKTSRTVLIHKKGDREDLRNYRPICLLSVLYKVFTKIILTRISRTLDEAQPQEQAGFRQGGLPEYRLPLVLTFVDYEKALDSVETNAILSALVDQGVDASYVRTLANCYERCTTRIQLFHRPLTIPIGKGLPNRGNSVIRIPRTFYEHGKRLKEELNRRMRAAWAAFAAVREATDQLTDHDLRAHLFDSTVLPALCYAAETWADTAATSRKLLTTHRALERCLLKFNRRTQHLAGLRSSDLRGMSRLRDPAEYVSKAKHRWAGHIMRRIDDRWTKRTLEWIPRDAKRPRGRPPTRWSDVFAARMDQLRAQLDTAQGPRQRHSRSLRTSWMTMARERNEWKRCWGPHVE</sequence>
<evidence type="ECO:0000313" key="5">
    <source>
        <dbReference type="EMBL" id="KAK6728130.1"/>
    </source>
</evidence>
<keyword evidence="6" id="KW-1185">Reference proteome</keyword>
<evidence type="ECO:0008006" key="7">
    <source>
        <dbReference type="Google" id="ProtNLM"/>
    </source>
</evidence>
<keyword evidence="1" id="KW-0479">Metal-binding</keyword>
<dbReference type="Pfam" id="PF00078">
    <property type="entry name" value="RVT_1"/>
    <property type="match status" value="1"/>
</dbReference>